<keyword evidence="3" id="KW-1185">Reference proteome</keyword>
<dbReference type="EnsemblMetazoa" id="G16897.3">
    <property type="protein sequence ID" value="G16897.3:cds"/>
    <property type="gene ID" value="G16897"/>
</dbReference>
<accession>A0A8W8J215</accession>
<organism evidence="2 3">
    <name type="scientific">Magallana gigas</name>
    <name type="common">Pacific oyster</name>
    <name type="synonym">Crassostrea gigas</name>
    <dbReference type="NCBI Taxonomy" id="29159"/>
    <lineage>
        <taxon>Eukaryota</taxon>
        <taxon>Metazoa</taxon>
        <taxon>Spiralia</taxon>
        <taxon>Lophotrochozoa</taxon>
        <taxon>Mollusca</taxon>
        <taxon>Bivalvia</taxon>
        <taxon>Autobranchia</taxon>
        <taxon>Pteriomorphia</taxon>
        <taxon>Ostreida</taxon>
        <taxon>Ostreoidea</taxon>
        <taxon>Ostreidae</taxon>
        <taxon>Magallana</taxon>
    </lineage>
</organism>
<feature type="region of interest" description="Disordered" evidence="1">
    <location>
        <begin position="43"/>
        <end position="65"/>
    </location>
</feature>
<name>A0A8W8J215_MAGGI</name>
<dbReference type="OrthoDB" id="9948935at2759"/>
<sequence length="142" mass="15378">MASERIDGALALLKKELREMRNQDVVIMKQLIGLTNTLKAMNGSSAKSSLSRNPSRCSLTSRKSSMDSLLSASSDSLHSAISEGESSVSSRGLPSVATTLPEAELTESQYRGILMTNIKLWKYSQADEASISSDFSDQEDDV</sequence>
<feature type="compositionally biased region" description="Polar residues" evidence="1">
    <location>
        <begin position="43"/>
        <end position="60"/>
    </location>
</feature>
<proteinExistence type="predicted"/>
<reference evidence="2" key="1">
    <citation type="submission" date="2022-08" db="UniProtKB">
        <authorList>
            <consortium name="EnsemblMetazoa"/>
        </authorList>
    </citation>
    <scope>IDENTIFICATION</scope>
    <source>
        <strain evidence="2">05x7-T-G4-1.051#20</strain>
    </source>
</reference>
<protein>
    <submittedName>
        <fullName evidence="2">Uncharacterized protein</fullName>
    </submittedName>
</protein>
<evidence type="ECO:0000313" key="3">
    <source>
        <dbReference type="Proteomes" id="UP000005408"/>
    </source>
</evidence>
<dbReference type="OMA" id="REMRNQD"/>
<evidence type="ECO:0000313" key="2">
    <source>
        <dbReference type="EnsemblMetazoa" id="G16897.3:cds"/>
    </source>
</evidence>
<dbReference type="AlphaFoldDB" id="A0A8W8J215"/>
<evidence type="ECO:0000256" key="1">
    <source>
        <dbReference type="SAM" id="MobiDB-lite"/>
    </source>
</evidence>
<dbReference type="Proteomes" id="UP000005408">
    <property type="component" value="Unassembled WGS sequence"/>
</dbReference>